<keyword evidence="2" id="KW-1185">Reference proteome</keyword>
<gene>
    <name evidence="1" type="ORF">Z519_09701</name>
</gene>
<dbReference type="HOGENOM" id="CLU_1844861_0_0_1"/>
<accession>A0A0D2HFL7</accession>
<organism evidence="1 2">
    <name type="scientific">Cladophialophora bantiana (strain ATCC 10958 / CBS 173.52 / CDC B-1940 / NIH 8579)</name>
    <name type="common">Xylohypha bantiana</name>
    <dbReference type="NCBI Taxonomy" id="1442370"/>
    <lineage>
        <taxon>Eukaryota</taxon>
        <taxon>Fungi</taxon>
        <taxon>Dikarya</taxon>
        <taxon>Ascomycota</taxon>
        <taxon>Pezizomycotina</taxon>
        <taxon>Eurotiomycetes</taxon>
        <taxon>Chaetothyriomycetidae</taxon>
        <taxon>Chaetothyriales</taxon>
        <taxon>Herpotrichiellaceae</taxon>
        <taxon>Cladophialophora</taxon>
    </lineage>
</organism>
<name>A0A0D2HFL7_CLAB1</name>
<dbReference type="AlphaFoldDB" id="A0A0D2HFL7"/>
<proteinExistence type="predicted"/>
<dbReference type="Proteomes" id="UP000053789">
    <property type="component" value="Unassembled WGS sequence"/>
</dbReference>
<dbReference type="EMBL" id="KN846995">
    <property type="protein sequence ID" value="KIW89545.1"/>
    <property type="molecule type" value="Genomic_DNA"/>
</dbReference>
<dbReference type="VEuPathDB" id="FungiDB:Z519_09701"/>
<reference evidence="1" key="1">
    <citation type="submission" date="2015-01" db="EMBL/GenBank/DDBJ databases">
        <title>The Genome Sequence of Cladophialophora bantiana CBS 173.52.</title>
        <authorList>
            <consortium name="The Broad Institute Genomics Platform"/>
            <person name="Cuomo C."/>
            <person name="de Hoog S."/>
            <person name="Gorbushina A."/>
            <person name="Stielow B."/>
            <person name="Teixiera M."/>
            <person name="Abouelleil A."/>
            <person name="Chapman S.B."/>
            <person name="Priest M."/>
            <person name="Young S.K."/>
            <person name="Wortman J."/>
            <person name="Nusbaum C."/>
            <person name="Birren B."/>
        </authorList>
    </citation>
    <scope>NUCLEOTIDE SEQUENCE [LARGE SCALE GENOMIC DNA]</scope>
    <source>
        <strain evidence="1">CBS 173.52</strain>
    </source>
</reference>
<dbReference type="GeneID" id="27702629"/>
<sequence length="139" mass="14996">MALDVSVASISVSIATEEPTSTTTGRTVTNVPPPPASSFNYTSLDKDLTTVTIVDPAIGKRHNIAYFVDQNGQAIVDDDILFSSKAYLLIFQPGSMPLHKGWNGVRSSSVWLDGIIHYKCESDAAEEKHSGPMNEALDL</sequence>
<evidence type="ECO:0000313" key="2">
    <source>
        <dbReference type="Proteomes" id="UP000053789"/>
    </source>
</evidence>
<dbReference type="OrthoDB" id="291007at2759"/>
<evidence type="ECO:0000313" key="1">
    <source>
        <dbReference type="EMBL" id="KIW89545.1"/>
    </source>
</evidence>
<protein>
    <submittedName>
        <fullName evidence="1">Uncharacterized protein</fullName>
    </submittedName>
</protein>
<dbReference type="RefSeq" id="XP_016616214.1">
    <property type="nucleotide sequence ID" value="XM_016767422.1"/>
</dbReference>